<dbReference type="GO" id="GO:0038203">
    <property type="term" value="P:TORC2 signaling"/>
    <property type="evidence" value="ECO:0007669"/>
    <property type="project" value="TreeGrafter"/>
</dbReference>
<accession>A0A6J2X0B9</accession>
<comment type="similarity">
    <text evidence="1">Belongs to the PROTOR family.</text>
</comment>
<dbReference type="Pfam" id="PF08539">
    <property type="entry name" value="HbrB"/>
    <property type="match status" value="1"/>
</dbReference>
<keyword evidence="2" id="KW-1185">Reference proteome</keyword>
<dbReference type="AlphaFoldDB" id="A0A6J2X0B9"/>
<evidence type="ECO:0000313" key="3">
    <source>
        <dbReference type="RefSeq" id="XP_030650048.1"/>
    </source>
</evidence>
<dbReference type="PANTHER" id="PTHR32428">
    <property type="entry name" value="TARGET OF RAPAMYCIN COMPLEX 2 SUBUNIT BIT61-RELATED"/>
    <property type="match status" value="1"/>
</dbReference>
<dbReference type="GO" id="GO:0031932">
    <property type="term" value="C:TORC2 complex"/>
    <property type="evidence" value="ECO:0007669"/>
    <property type="project" value="TreeGrafter"/>
</dbReference>
<gene>
    <name evidence="3" type="primary">LOC115830140</name>
</gene>
<protein>
    <submittedName>
        <fullName evidence="3">Proline-rich protein 5-like</fullName>
    </submittedName>
</protein>
<reference evidence="3" key="1">
    <citation type="submission" date="2025-08" db="UniProtKB">
        <authorList>
            <consortium name="RefSeq"/>
        </authorList>
    </citation>
    <scope>IDENTIFICATION</scope>
</reference>
<evidence type="ECO:0000313" key="2">
    <source>
        <dbReference type="Proteomes" id="UP000504632"/>
    </source>
</evidence>
<sequence>MLDLFAWSWFDVQQTGELSTLMDLPQLTVSSNASHSSRLSLLNRIYPAVNRVFRGEGLQMNELYSLTQCIRHLLKTEMGSFITTYFQNQLLPRGLAHLLEEIQQCERHSQLLLLAEIWNNFFSEILPTLQAIFYPLQGQELTVRQMALLGFRDLVLMKLSLEELLSAHLSLLPTTITQMLLILQGVHEPRGLSREYCRLERMVEMVVSPYLWNSKHTQGCNEHTILRGHHGHPEIRITQYISENSLLAPLLEQEGEVYLEKMGGLRRHTVANAHSDMRLLSVSNQVHSEICDDSHMIDEVRGEVDSDISHVSHTF</sequence>
<organism evidence="2 3">
    <name type="scientific">Chanos chanos</name>
    <name type="common">Milkfish</name>
    <name type="synonym">Mugil chanos</name>
    <dbReference type="NCBI Taxonomy" id="29144"/>
    <lineage>
        <taxon>Eukaryota</taxon>
        <taxon>Metazoa</taxon>
        <taxon>Chordata</taxon>
        <taxon>Craniata</taxon>
        <taxon>Vertebrata</taxon>
        <taxon>Euteleostomi</taxon>
        <taxon>Actinopterygii</taxon>
        <taxon>Neopterygii</taxon>
        <taxon>Teleostei</taxon>
        <taxon>Ostariophysi</taxon>
        <taxon>Gonorynchiformes</taxon>
        <taxon>Chanidae</taxon>
        <taxon>Chanos</taxon>
    </lineage>
</organism>
<proteinExistence type="inferred from homology"/>
<evidence type="ECO:0000256" key="1">
    <source>
        <dbReference type="ARBA" id="ARBA00010453"/>
    </source>
</evidence>
<dbReference type="InParanoid" id="A0A6J2X0B9"/>
<dbReference type="OrthoDB" id="2290221at2759"/>
<dbReference type="Proteomes" id="UP000504632">
    <property type="component" value="Chromosome 2"/>
</dbReference>
<dbReference type="PANTHER" id="PTHR32428:SF3">
    <property type="entry name" value="PROLINE-RICH PROTEIN 5-LIKE"/>
    <property type="match status" value="1"/>
</dbReference>
<dbReference type="InterPro" id="IPR013745">
    <property type="entry name" value="Bit61/PRR5"/>
</dbReference>
<name>A0A6J2X0B9_CHACN</name>
<dbReference type="RefSeq" id="XP_030650048.1">
    <property type="nucleotide sequence ID" value="XM_030794188.1"/>
</dbReference>
<dbReference type="GeneID" id="115830140"/>